<feature type="region of interest" description="Disordered" evidence="1">
    <location>
        <begin position="448"/>
        <end position="498"/>
    </location>
</feature>
<dbReference type="Gene3D" id="3.30.420.10">
    <property type="entry name" value="Ribonuclease H-like superfamily/Ribonuclease H"/>
    <property type="match status" value="1"/>
</dbReference>
<feature type="compositionally biased region" description="Basic and acidic residues" evidence="1">
    <location>
        <begin position="448"/>
        <end position="488"/>
    </location>
</feature>
<evidence type="ECO:0000313" key="2">
    <source>
        <dbReference type="EMBL" id="KAJ8872508.1"/>
    </source>
</evidence>
<evidence type="ECO:0000313" key="3">
    <source>
        <dbReference type="Proteomes" id="UP001159363"/>
    </source>
</evidence>
<comment type="caution">
    <text evidence="2">The sequence shown here is derived from an EMBL/GenBank/DDBJ whole genome shotgun (WGS) entry which is preliminary data.</text>
</comment>
<proteinExistence type="predicted"/>
<feature type="region of interest" description="Disordered" evidence="1">
    <location>
        <begin position="1"/>
        <end position="36"/>
    </location>
</feature>
<feature type="compositionally biased region" description="Basic and acidic residues" evidence="1">
    <location>
        <begin position="1"/>
        <end position="10"/>
    </location>
</feature>
<protein>
    <submittedName>
        <fullName evidence="2">Uncharacterized protein</fullName>
    </submittedName>
</protein>
<organism evidence="2 3">
    <name type="scientific">Dryococelus australis</name>
    <dbReference type="NCBI Taxonomy" id="614101"/>
    <lineage>
        <taxon>Eukaryota</taxon>
        <taxon>Metazoa</taxon>
        <taxon>Ecdysozoa</taxon>
        <taxon>Arthropoda</taxon>
        <taxon>Hexapoda</taxon>
        <taxon>Insecta</taxon>
        <taxon>Pterygota</taxon>
        <taxon>Neoptera</taxon>
        <taxon>Polyneoptera</taxon>
        <taxon>Phasmatodea</taxon>
        <taxon>Verophasmatodea</taxon>
        <taxon>Anareolatae</taxon>
        <taxon>Phasmatidae</taxon>
        <taxon>Eurycanthinae</taxon>
        <taxon>Dryococelus</taxon>
    </lineage>
</organism>
<gene>
    <name evidence="2" type="ORF">PR048_026114</name>
</gene>
<dbReference type="EMBL" id="JARBHB010000011">
    <property type="protein sequence ID" value="KAJ8872508.1"/>
    <property type="molecule type" value="Genomic_DNA"/>
</dbReference>
<dbReference type="Proteomes" id="UP001159363">
    <property type="component" value="Chromosome 10"/>
</dbReference>
<name>A0ABQ9GKE7_9NEOP</name>
<keyword evidence="3" id="KW-1185">Reference proteome</keyword>
<dbReference type="InterPro" id="IPR036397">
    <property type="entry name" value="RNaseH_sf"/>
</dbReference>
<accession>A0ABQ9GKE7</accession>
<evidence type="ECO:0000256" key="1">
    <source>
        <dbReference type="SAM" id="MobiDB-lite"/>
    </source>
</evidence>
<feature type="region of interest" description="Disordered" evidence="1">
    <location>
        <begin position="334"/>
        <end position="365"/>
    </location>
</feature>
<sequence>MSMGERDGRLLAKQPIAIGEGQSSAGRDAGKPSETVASVRDVKHSLTLLLPAYDWLAVKRDVSKELPSNHNSRRKEHDQLQKFLQSPVQQVLIVLLLTNTHLSGFRRIATLENVSPAMRANVSFQKNATRQNESVDVYTSLPSLDTVSMSRATSLNFCSKLNPGLTCHNQESSRVDYVTIRARRHSVILLGTSDTRWEARYRYMIYLSLHSSGSSALRELHLDDGFAFHPTFIESLFQGPDKLAAYLSLNTELASHHDKTSSTSSWVTPGFSQVGIVLDDAASRRVFSGISRFPCYFISALLHTHLVSPSSALYISLLRAVQISSLAHSLKSLKNRPDQRHRPARFPHAINPGATPPKIKPGSHRWEANRITTTPPWPLMESRDQARSPRLRCSTLVSLSLARRGISPKTPTAFNPPRSCEGEIRREGFAHTSLAACVIGSCRRRRENNLDDKKKRSGTRSREPMRAMDMSMEQRRNERTGETEDPRENPPTNGIVRHDSYMRKFGVTRPGIEPTAFVFMQPSLRYNKTDVGPFRFRAEKDAVLLKEIDDVKENASGEETKLNTDCEEAQGQNLDVFGYAFLECVATPLVELPLTWQEFGECLEVLSLKKRHSITTLNWPPCSPDLSPIERLWDNLKREANRVQSPAVSLRIFASGNRAGRCRWSAGFLGDIPFPPPFHFGAAPFSPRFTPSSALKTSVKSRPSLSSLTHSY</sequence>
<reference evidence="2 3" key="1">
    <citation type="submission" date="2023-02" db="EMBL/GenBank/DDBJ databases">
        <title>LHISI_Scaffold_Assembly.</title>
        <authorList>
            <person name="Stuart O.P."/>
            <person name="Cleave R."/>
            <person name="Magrath M.J.L."/>
            <person name="Mikheyev A.S."/>
        </authorList>
    </citation>
    <scope>NUCLEOTIDE SEQUENCE [LARGE SCALE GENOMIC DNA]</scope>
    <source>
        <strain evidence="2">Daus_M_001</strain>
        <tissue evidence="2">Leg muscle</tissue>
    </source>
</reference>